<organism evidence="2 3">
    <name type="scientific">Hymenobacter cyanobacteriorum</name>
    <dbReference type="NCBI Taxonomy" id="2926463"/>
    <lineage>
        <taxon>Bacteria</taxon>
        <taxon>Pseudomonadati</taxon>
        <taxon>Bacteroidota</taxon>
        <taxon>Cytophagia</taxon>
        <taxon>Cytophagales</taxon>
        <taxon>Hymenobacteraceae</taxon>
        <taxon>Hymenobacter</taxon>
    </lineage>
</organism>
<feature type="compositionally biased region" description="Basic residues" evidence="1">
    <location>
        <begin position="121"/>
        <end position="139"/>
    </location>
</feature>
<dbReference type="AlphaFoldDB" id="A0A9X2AGS8"/>
<dbReference type="RefSeq" id="WP_241936256.1">
    <property type="nucleotide sequence ID" value="NZ_JALBGC010000003.1"/>
</dbReference>
<dbReference type="EMBL" id="JALBGC010000003">
    <property type="protein sequence ID" value="MCI1187988.1"/>
    <property type="molecule type" value="Genomic_DNA"/>
</dbReference>
<feature type="compositionally biased region" description="Pro residues" evidence="1">
    <location>
        <begin position="185"/>
        <end position="201"/>
    </location>
</feature>
<sequence length="210" mass="21977">MLGVLLVAGLSSCSLYHKVVHPYRLPTPKPSKQFIAQQKAEKKAKEARAKEAQANSGQKTGLLGGLFGSSKKKDANNGGAPEAATDVSTPSGAPLASATPTAAATGTLPERSTVRYDKHQMMKKPKLNRRKIHKQRKGFHPIDSIRNFFKFGLHAKPNYSPDHRPAPKQPKPEPDDAPARDAAPGGPPAAPDAGPGGPPAAPGAGPTGKP</sequence>
<name>A0A9X2AGS8_9BACT</name>
<gene>
    <name evidence="2" type="ORF">MON38_11205</name>
</gene>
<dbReference type="Proteomes" id="UP001139193">
    <property type="component" value="Unassembled WGS sequence"/>
</dbReference>
<comment type="caution">
    <text evidence="2">The sequence shown here is derived from an EMBL/GenBank/DDBJ whole genome shotgun (WGS) entry which is preliminary data.</text>
</comment>
<keyword evidence="3" id="KW-1185">Reference proteome</keyword>
<reference evidence="2" key="1">
    <citation type="submission" date="2022-03" db="EMBL/GenBank/DDBJ databases">
        <title>Bacterial whole genome sequence for Hymenobacter sp. DH14.</title>
        <authorList>
            <person name="Le V."/>
        </authorList>
    </citation>
    <scope>NUCLEOTIDE SEQUENCE</scope>
    <source>
        <strain evidence="2">DH14</strain>
    </source>
</reference>
<feature type="compositionally biased region" description="Basic and acidic residues" evidence="1">
    <location>
        <begin position="161"/>
        <end position="179"/>
    </location>
</feature>
<proteinExistence type="predicted"/>
<accession>A0A9X2AGS8</accession>
<feature type="compositionally biased region" description="Basic and acidic residues" evidence="1">
    <location>
        <begin position="39"/>
        <end position="51"/>
    </location>
</feature>
<evidence type="ECO:0000256" key="1">
    <source>
        <dbReference type="SAM" id="MobiDB-lite"/>
    </source>
</evidence>
<feature type="compositionally biased region" description="Low complexity" evidence="1">
    <location>
        <begin position="89"/>
        <end position="109"/>
    </location>
</feature>
<protein>
    <submittedName>
        <fullName evidence="2">Uncharacterized protein</fullName>
    </submittedName>
</protein>
<evidence type="ECO:0000313" key="3">
    <source>
        <dbReference type="Proteomes" id="UP001139193"/>
    </source>
</evidence>
<evidence type="ECO:0000313" key="2">
    <source>
        <dbReference type="EMBL" id="MCI1187988.1"/>
    </source>
</evidence>
<feature type="region of interest" description="Disordered" evidence="1">
    <location>
        <begin position="26"/>
        <end position="210"/>
    </location>
</feature>